<reference evidence="3 4" key="1">
    <citation type="submission" date="2015-03" db="EMBL/GenBank/DDBJ databases">
        <authorList>
            <person name="Hassan Y."/>
            <person name="Lepp D."/>
            <person name="Li X.-Z."/>
            <person name="Zhou T."/>
        </authorList>
    </citation>
    <scope>NUCLEOTIDE SEQUENCE [LARGE SCALE GENOMIC DNA]</scope>
    <source>
        <strain evidence="3 4">IPL18</strain>
    </source>
</reference>
<evidence type="ECO:0000256" key="2">
    <source>
        <dbReference type="SAM" id="SignalP"/>
    </source>
</evidence>
<dbReference type="EMBL" id="JZEY01000061">
    <property type="protein sequence ID" value="KKB07431.1"/>
    <property type="molecule type" value="Genomic_DNA"/>
</dbReference>
<dbReference type="SUPFAM" id="SSF53850">
    <property type="entry name" value="Periplasmic binding protein-like II"/>
    <property type="match status" value="1"/>
</dbReference>
<dbReference type="RefSeq" id="WP_046105460.1">
    <property type="nucleotide sequence ID" value="NZ_JZEY01000061.1"/>
</dbReference>
<dbReference type="Pfam" id="PF03401">
    <property type="entry name" value="TctC"/>
    <property type="match status" value="1"/>
</dbReference>
<keyword evidence="2" id="KW-0732">Signal</keyword>
<dbReference type="CDD" id="cd07012">
    <property type="entry name" value="PBP2_Bug_TTT"/>
    <property type="match status" value="1"/>
</dbReference>
<dbReference type="InterPro" id="IPR042100">
    <property type="entry name" value="Bug_dom1"/>
</dbReference>
<dbReference type="PANTHER" id="PTHR42928:SF5">
    <property type="entry name" value="BLR1237 PROTEIN"/>
    <property type="match status" value="1"/>
</dbReference>
<dbReference type="STRING" id="429727.VE26_11715"/>
<protein>
    <submittedName>
        <fullName evidence="3">LacI family transcriptional regulator</fullName>
    </submittedName>
</protein>
<dbReference type="OrthoDB" id="7375033at2"/>
<dbReference type="AlphaFoldDB" id="A0A0F5FEZ6"/>
<evidence type="ECO:0000313" key="3">
    <source>
        <dbReference type="EMBL" id="KKB07431.1"/>
    </source>
</evidence>
<comment type="similarity">
    <text evidence="1">Belongs to the UPF0065 (bug) family.</text>
</comment>
<dbReference type="PATRIC" id="fig|429727.3.peg.2412"/>
<dbReference type="Gene3D" id="3.40.190.10">
    <property type="entry name" value="Periplasmic binding protein-like II"/>
    <property type="match status" value="1"/>
</dbReference>
<sequence>MKLFSRPALASLALAGAFAVPGIALAQNYTTDTITFTVPFPPGGGTDIPARQLVDKIIANTGLSIIVQNQPGAGGNIGMAQVARSAPDGLNIGMGQTSNLAVNPSLYADIPYDALNDFTHIGLYTTQPMAIVTFPGSPYQSLGEVIEAARENPGAILYGTPGAGTVAHLSLELLATEGELELTHVPYPGIAQAISDVMSGVVDIYIGSVPSVLPHVRAGSVRPLAVTSAEPNAVLPDVPTVASFGFDGFNAADWKAVVGPAGMPEEIVTALNAALNEALEDETLRQLLMADGSTPLGGTSEEFAQYHAEELETWAAVIEASGATVD</sequence>
<accession>A0A0F5FEZ6</accession>
<name>A0A0F5FEZ6_9HYPH</name>
<feature type="chain" id="PRO_5002486573" evidence="2">
    <location>
        <begin position="27"/>
        <end position="326"/>
    </location>
</feature>
<dbReference type="PANTHER" id="PTHR42928">
    <property type="entry name" value="TRICARBOXYLATE-BINDING PROTEIN"/>
    <property type="match status" value="1"/>
</dbReference>
<proteinExistence type="inferred from homology"/>
<gene>
    <name evidence="3" type="ORF">VE26_11715</name>
</gene>
<organism evidence="3 4">
    <name type="scientific">Devosia chinhatensis</name>
    <dbReference type="NCBI Taxonomy" id="429727"/>
    <lineage>
        <taxon>Bacteria</taxon>
        <taxon>Pseudomonadati</taxon>
        <taxon>Pseudomonadota</taxon>
        <taxon>Alphaproteobacteria</taxon>
        <taxon>Hyphomicrobiales</taxon>
        <taxon>Devosiaceae</taxon>
        <taxon>Devosia</taxon>
    </lineage>
</organism>
<keyword evidence="4" id="KW-1185">Reference proteome</keyword>
<comment type="caution">
    <text evidence="3">The sequence shown here is derived from an EMBL/GenBank/DDBJ whole genome shotgun (WGS) entry which is preliminary data.</text>
</comment>
<dbReference type="PIRSF" id="PIRSF017082">
    <property type="entry name" value="YflP"/>
    <property type="match status" value="1"/>
</dbReference>
<feature type="signal peptide" evidence="2">
    <location>
        <begin position="1"/>
        <end position="26"/>
    </location>
</feature>
<evidence type="ECO:0000313" key="4">
    <source>
        <dbReference type="Proteomes" id="UP000033649"/>
    </source>
</evidence>
<dbReference type="Gene3D" id="3.40.190.150">
    <property type="entry name" value="Bordetella uptake gene, domain 1"/>
    <property type="match status" value="1"/>
</dbReference>
<dbReference type="InterPro" id="IPR005064">
    <property type="entry name" value="BUG"/>
</dbReference>
<dbReference type="Proteomes" id="UP000033649">
    <property type="component" value="Unassembled WGS sequence"/>
</dbReference>
<evidence type="ECO:0000256" key="1">
    <source>
        <dbReference type="ARBA" id="ARBA00006987"/>
    </source>
</evidence>